<dbReference type="EMBL" id="AGYA01000005">
    <property type="protein sequence ID" value="EKB59603.1"/>
    <property type="molecule type" value="Genomic_DNA"/>
</dbReference>
<gene>
    <name evidence="1" type="ORF">HMPREF9699_00172</name>
</gene>
<accession>K1MB26</accession>
<dbReference type="AlphaFoldDB" id="K1MB26"/>
<evidence type="ECO:0000313" key="2">
    <source>
        <dbReference type="Proteomes" id="UP000006085"/>
    </source>
</evidence>
<organism evidence="1 2">
    <name type="scientific">Bergeyella zoohelcum ATCC 43767</name>
    <dbReference type="NCBI Taxonomy" id="883096"/>
    <lineage>
        <taxon>Bacteria</taxon>
        <taxon>Pseudomonadati</taxon>
        <taxon>Bacteroidota</taxon>
        <taxon>Flavobacteriia</taxon>
        <taxon>Flavobacteriales</taxon>
        <taxon>Weeksellaceae</taxon>
        <taxon>Bergeyella</taxon>
    </lineage>
</organism>
<dbReference type="HOGENOM" id="CLU_3363509_0_0_10"/>
<dbReference type="Proteomes" id="UP000006085">
    <property type="component" value="Unassembled WGS sequence"/>
</dbReference>
<dbReference type="STRING" id="883096.HMPREF9699_00172"/>
<reference evidence="1 2" key="1">
    <citation type="submission" date="2012-07" db="EMBL/GenBank/DDBJ databases">
        <title>The Genome Sequence of Bergeyella zoohelcum ATCC 43767.</title>
        <authorList>
            <consortium name="The Broad Institute Genome Sequencing Platform"/>
            <person name="Earl A."/>
            <person name="Ward D."/>
            <person name="Feldgarden M."/>
            <person name="Gevers D."/>
            <person name="Huys G."/>
            <person name="Walker B."/>
            <person name="Young S.K."/>
            <person name="Zeng Q."/>
            <person name="Gargeya S."/>
            <person name="Fitzgerald M."/>
            <person name="Haas B."/>
            <person name="Abouelleil A."/>
            <person name="Alvarado L."/>
            <person name="Arachchi H.M."/>
            <person name="Berlin A.M."/>
            <person name="Chapman S.B."/>
            <person name="Goldberg J."/>
            <person name="Griggs A."/>
            <person name="Gujja S."/>
            <person name="Hansen M."/>
            <person name="Howarth C."/>
            <person name="Imamovic A."/>
            <person name="Larimer J."/>
            <person name="McCowen C."/>
            <person name="Montmayeur A."/>
            <person name="Murphy C."/>
            <person name="Neiman D."/>
            <person name="Pearson M."/>
            <person name="Priest M."/>
            <person name="Roberts A."/>
            <person name="Saif S."/>
            <person name="Shea T."/>
            <person name="Sisk P."/>
            <person name="Sykes S."/>
            <person name="Wortman J."/>
            <person name="Nusbaum C."/>
            <person name="Birren B."/>
        </authorList>
    </citation>
    <scope>NUCLEOTIDE SEQUENCE [LARGE SCALE GENOMIC DNA]</scope>
    <source>
        <strain evidence="1 2">ATCC 43767</strain>
    </source>
</reference>
<name>K1MB26_9FLAO</name>
<protein>
    <submittedName>
        <fullName evidence="1">Uncharacterized protein</fullName>
    </submittedName>
</protein>
<comment type="caution">
    <text evidence="1">The sequence shown here is derived from an EMBL/GenBank/DDBJ whole genome shotgun (WGS) entry which is preliminary data.</text>
</comment>
<evidence type="ECO:0000313" key="1">
    <source>
        <dbReference type="EMBL" id="EKB59603.1"/>
    </source>
</evidence>
<keyword evidence="2" id="KW-1185">Reference proteome</keyword>
<sequence>MGIFGKNKIIWTENLQAKKKVISLPSENIKSVTSK</sequence>
<proteinExistence type="predicted"/>